<dbReference type="AlphaFoldDB" id="A0A8T0T848"/>
<name>A0A8T0T848_PANVG</name>
<keyword evidence="2" id="KW-1185">Reference proteome</keyword>
<evidence type="ECO:0000313" key="2">
    <source>
        <dbReference type="Proteomes" id="UP000823388"/>
    </source>
</evidence>
<reference evidence="1" key="1">
    <citation type="submission" date="2020-05" db="EMBL/GenBank/DDBJ databases">
        <title>WGS assembly of Panicum virgatum.</title>
        <authorList>
            <person name="Lovell J.T."/>
            <person name="Jenkins J."/>
            <person name="Shu S."/>
            <person name="Juenger T.E."/>
            <person name="Schmutz J."/>
        </authorList>
    </citation>
    <scope>NUCLEOTIDE SEQUENCE</scope>
    <source>
        <strain evidence="1">AP13</strain>
    </source>
</reference>
<dbReference type="EMBL" id="CM029044">
    <property type="protein sequence ID" value="KAG2607571.1"/>
    <property type="molecule type" value="Genomic_DNA"/>
</dbReference>
<protein>
    <submittedName>
        <fullName evidence="1">Uncharacterized protein</fullName>
    </submittedName>
</protein>
<organism evidence="1 2">
    <name type="scientific">Panicum virgatum</name>
    <name type="common">Blackwell switchgrass</name>
    <dbReference type="NCBI Taxonomy" id="38727"/>
    <lineage>
        <taxon>Eukaryota</taxon>
        <taxon>Viridiplantae</taxon>
        <taxon>Streptophyta</taxon>
        <taxon>Embryophyta</taxon>
        <taxon>Tracheophyta</taxon>
        <taxon>Spermatophyta</taxon>
        <taxon>Magnoliopsida</taxon>
        <taxon>Liliopsida</taxon>
        <taxon>Poales</taxon>
        <taxon>Poaceae</taxon>
        <taxon>PACMAD clade</taxon>
        <taxon>Panicoideae</taxon>
        <taxon>Panicodae</taxon>
        <taxon>Paniceae</taxon>
        <taxon>Panicinae</taxon>
        <taxon>Panicum</taxon>
        <taxon>Panicum sect. Hiantes</taxon>
    </lineage>
</organism>
<comment type="caution">
    <text evidence="1">The sequence shown here is derived from an EMBL/GenBank/DDBJ whole genome shotgun (WGS) entry which is preliminary data.</text>
</comment>
<dbReference type="Proteomes" id="UP000823388">
    <property type="component" value="Chromosome 4N"/>
</dbReference>
<accession>A0A8T0T848</accession>
<gene>
    <name evidence="1" type="ORF">PVAP13_4NG258322</name>
</gene>
<proteinExistence type="predicted"/>
<evidence type="ECO:0000313" key="1">
    <source>
        <dbReference type="EMBL" id="KAG2607571.1"/>
    </source>
</evidence>
<sequence length="41" mass="4506">MYPLHLFKSTLCRSSVFQVSLSGDESPEDAHKTVLILLVGS</sequence>